<accession>A0ABT8DUD9</accession>
<comment type="caution">
    <text evidence="2">The sequence shown here is derived from an EMBL/GenBank/DDBJ whole genome shotgun (WGS) entry which is preliminary data.</text>
</comment>
<sequence>MASNPQDSSKRRDRTRAEIAGEPTPRMPHERDESADTAQQAPAAPTPQMRRGYADASSGRVDTDKGPVLDRSYHKLREEEPRAKRGGGRS</sequence>
<feature type="region of interest" description="Disordered" evidence="1">
    <location>
        <begin position="1"/>
        <end position="90"/>
    </location>
</feature>
<organism evidence="2 3">
    <name type="scientific">Roseateles violae</name>
    <dbReference type="NCBI Taxonomy" id="3058042"/>
    <lineage>
        <taxon>Bacteria</taxon>
        <taxon>Pseudomonadati</taxon>
        <taxon>Pseudomonadota</taxon>
        <taxon>Betaproteobacteria</taxon>
        <taxon>Burkholderiales</taxon>
        <taxon>Sphaerotilaceae</taxon>
        <taxon>Roseateles</taxon>
    </lineage>
</organism>
<feature type="compositionally biased region" description="Basic and acidic residues" evidence="1">
    <location>
        <begin position="61"/>
        <end position="83"/>
    </location>
</feature>
<evidence type="ECO:0000313" key="2">
    <source>
        <dbReference type="EMBL" id="MDN3920668.1"/>
    </source>
</evidence>
<gene>
    <name evidence="2" type="ORF">QWJ38_10295</name>
</gene>
<dbReference type="Proteomes" id="UP001228044">
    <property type="component" value="Unassembled WGS sequence"/>
</dbReference>
<dbReference type="RefSeq" id="WP_290358954.1">
    <property type="nucleotide sequence ID" value="NZ_JAUHHC010000002.1"/>
</dbReference>
<protein>
    <submittedName>
        <fullName evidence="2">Uncharacterized protein</fullName>
    </submittedName>
</protein>
<evidence type="ECO:0000256" key="1">
    <source>
        <dbReference type="SAM" id="MobiDB-lite"/>
    </source>
</evidence>
<name>A0ABT8DUD9_9BURK</name>
<proteinExistence type="predicted"/>
<evidence type="ECO:0000313" key="3">
    <source>
        <dbReference type="Proteomes" id="UP001228044"/>
    </source>
</evidence>
<feature type="compositionally biased region" description="Low complexity" evidence="1">
    <location>
        <begin position="37"/>
        <end position="48"/>
    </location>
</feature>
<dbReference type="EMBL" id="JAUHHC010000002">
    <property type="protein sequence ID" value="MDN3920668.1"/>
    <property type="molecule type" value="Genomic_DNA"/>
</dbReference>
<keyword evidence="3" id="KW-1185">Reference proteome</keyword>
<reference evidence="2 3" key="1">
    <citation type="submission" date="2023-06" db="EMBL/GenBank/DDBJ databases">
        <title>Pelomonas sp. PFR6 16S ribosomal RNA gene Genome sequencing and assembly.</title>
        <authorList>
            <person name="Woo H."/>
        </authorList>
    </citation>
    <scope>NUCLEOTIDE SEQUENCE [LARGE SCALE GENOMIC DNA]</scope>
    <source>
        <strain evidence="2 3">PFR6</strain>
    </source>
</reference>